<dbReference type="RefSeq" id="WP_380016526.1">
    <property type="nucleotide sequence ID" value="NZ_JBHLYR010000076.1"/>
</dbReference>
<evidence type="ECO:0000313" key="7">
    <source>
        <dbReference type="Proteomes" id="UP001589733"/>
    </source>
</evidence>
<feature type="transmembrane region" description="Helical" evidence="5">
    <location>
        <begin position="16"/>
        <end position="42"/>
    </location>
</feature>
<dbReference type="Gene3D" id="1.20.1250.20">
    <property type="entry name" value="MFS general substrate transporter like domains"/>
    <property type="match status" value="1"/>
</dbReference>
<feature type="transmembrane region" description="Helical" evidence="5">
    <location>
        <begin position="178"/>
        <end position="198"/>
    </location>
</feature>
<dbReference type="Proteomes" id="UP001589733">
    <property type="component" value="Unassembled WGS sequence"/>
</dbReference>
<evidence type="ECO:0000256" key="2">
    <source>
        <dbReference type="ARBA" id="ARBA00022692"/>
    </source>
</evidence>
<evidence type="ECO:0000256" key="1">
    <source>
        <dbReference type="ARBA" id="ARBA00004141"/>
    </source>
</evidence>
<gene>
    <name evidence="6" type="ORF">ACFFLM_23975</name>
</gene>
<feature type="transmembrane region" description="Helical" evidence="5">
    <location>
        <begin position="204"/>
        <end position="222"/>
    </location>
</feature>
<feature type="transmembrane region" description="Helical" evidence="5">
    <location>
        <begin position="91"/>
        <end position="122"/>
    </location>
</feature>
<dbReference type="InterPro" id="IPR036259">
    <property type="entry name" value="MFS_trans_sf"/>
</dbReference>
<accession>A0ABV6B5I6</accession>
<dbReference type="SUPFAM" id="SSF103473">
    <property type="entry name" value="MFS general substrate transporter"/>
    <property type="match status" value="1"/>
</dbReference>
<evidence type="ECO:0000256" key="5">
    <source>
        <dbReference type="SAM" id="Phobius"/>
    </source>
</evidence>
<keyword evidence="2 5" id="KW-0812">Transmembrane</keyword>
<feature type="transmembrane region" description="Helical" evidence="5">
    <location>
        <begin position="62"/>
        <end position="84"/>
    </location>
</feature>
<organism evidence="6 7">
    <name type="scientific">Deinococcus oregonensis</name>
    <dbReference type="NCBI Taxonomy" id="1805970"/>
    <lineage>
        <taxon>Bacteria</taxon>
        <taxon>Thermotogati</taxon>
        <taxon>Deinococcota</taxon>
        <taxon>Deinococci</taxon>
        <taxon>Deinococcales</taxon>
        <taxon>Deinococcaceae</taxon>
        <taxon>Deinococcus</taxon>
    </lineage>
</organism>
<sequence length="233" mass="24410">MISVGAVALGLVRSEVLGWTSAVVLGSLIGGLLALLVFVWWARRVTAPAIDLTLFDNVTYRFVNLATLTFGMAFSMMFFSYFLFVSAIWHLPLAVAGIAILPGPLLVAGSLVFALGALWTLLVPGLTPSYLAHWLPALLLTGLGTGMVLPSFSAAAVSRLNPARFGVGSAINQAVRQIGTVLGVTVTVALLGGASAQLADFRTVFGWEAALCVVTALLCLSVDTRPSHLRATP</sequence>
<dbReference type="EMBL" id="JBHLYR010000076">
    <property type="protein sequence ID" value="MFB9995011.1"/>
    <property type="molecule type" value="Genomic_DNA"/>
</dbReference>
<comment type="caution">
    <text evidence="6">The sequence shown here is derived from an EMBL/GenBank/DDBJ whole genome shotgun (WGS) entry which is preliminary data.</text>
</comment>
<evidence type="ECO:0008006" key="8">
    <source>
        <dbReference type="Google" id="ProtNLM"/>
    </source>
</evidence>
<name>A0ABV6B5I6_9DEIO</name>
<dbReference type="PANTHER" id="PTHR42718:SF48">
    <property type="entry name" value="CONSERVED TWO-DOMAIN MEMBRANE PROTEIN-RELATED"/>
    <property type="match status" value="1"/>
</dbReference>
<feature type="transmembrane region" description="Helical" evidence="5">
    <location>
        <begin position="134"/>
        <end position="157"/>
    </location>
</feature>
<reference evidence="6 7" key="1">
    <citation type="submission" date="2024-09" db="EMBL/GenBank/DDBJ databases">
        <authorList>
            <person name="Sun Q."/>
            <person name="Mori K."/>
        </authorList>
    </citation>
    <scope>NUCLEOTIDE SEQUENCE [LARGE SCALE GENOMIC DNA]</scope>
    <source>
        <strain evidence="6 7">JCM 13503</strain>
    </source>
</reference>
<keyword evidence="3 5" id="KW-1133">Transmembrane helix</keyword>
<evidence type="ECO:0000313" key="6">
    <source>
        <dbReference type="EMBL" id="MFB9995011.1"/>
    </source>
</evidence>
<keyword evidence="7" id="KW-1185">Reference proteome</keyword>
<evidence type="ECO:0000256" key="4">
    <source>
        <dbReference type="ARBA" id="ARBA00023136"/>
    </source>
</evidence>
<dbReference type="PANTHER" id="PTHR42718">
    <property type="entry name" value="MAJOR FACILITATOR SUPERFAMILY MULTIDRUG TRANSPORTER MFSC"/>
    <property type="match status" value="1"/>
</dbReference>
<comment type="subcellular location">
    <subcellularLocation>
        <location evidence="1">Membrane</location>
        <topology evidence="1">Multi-pass membrane protein</topology>
    </subcellularLocation>
</comment>
<proteinExistence type="predicted"/>
<evidence type="ECO:0000256" key="3">
    <source>
        <dbReference type="ARBA" id="ARBA00022989"/>
    </source>
</evidence>
<keyword evidence="4 5" id="KW-0472">Membrane</keyword>
<protein>
    <recommendedName>
        <fullName evidence="8">MFS transporter</fullName>
    </recommendedName>
</protein>